<proteinExistence type="predicted"/>
<dbReference type="Pfam" id="PF07761">
    <property type="entry name" value="DUF1617"/>
    <property type="match status" value="1"/>
</dbReference>
<dbReference type="InterPro" id="IPR011675">
    <property type="entry name" value="DUF1617"/>
</dbReference>
<accession>A0A6N7VSK2</accession>
<evidence type="ECO:0000313" key="1">
    <source>
        <dbReference type="EMBL" id="MSS84769.1"/>
    </source>
</evidence>
<gene>
    <name evidence="1" type="ORF">FYJ24_08335</name>
</gene>
<dbReference type="EMBL" id="VULO01000009">
    <property type="protein sequence ID" value="MSS84769.1"/>
    <property type="molecule type" value="Genomic_DNA"/>
</dbReference>
<keyword evidence="2" id="KW-1185">Reference proteome</keyword>
<sequence length="144" mass="15910">MRIMLANQYLQPVAELLTEMPLKASQSRARSKLLTLVTQALARFGEDEYELVAEYAARDDNGAPLLDSDGTFRLANPDQAAEFMTARTRLLESLAEVSGPTYDTHLTDFKTLLDSYDGELSGQTAEAYDVLYDAIEAASGKEHQ</sequence>
<evidence type="ECO:0000313" key="2">
    <source>
        <dbReference type="Proteomes" id="UP000470875"/>
    </source>
</evidence>
<dbReference type="Proteomes" id="UP000470875">
    <property type="component" value="Unassembled WGS sequence"/>
</dbReference>
<organism evidence="1 2">
    <name type="scientific">Scrofimicrobium canadense</name>
    <dbReference type="NCBI Taxonomy" id="2652290"/>
    <lineage>
        <taxon>Bacteria</taxon>
        <taxon>Bacillati</taxon>
        <taxon>Actinomycetota</taxon>
        <taxon>Actinomycetes</taxon>
        <taxon>Actinomycetales</taxon>
        <taxon>Actinomycetaceae</taxon>
        <taxon>Scrofimicrobium</taxon>
    </lineage>
</organism>
<comment type="caution">
    <text evidence="1">The sequence shown here is derived from an EMBL/GenBank/DDBJ whole genome shotgun (WGS) entry which is preliminary data.</text>
</comment>
<dbReference type="AlphaFoldDB" id="A0A6N7VSK2"/>
<name>A0A6N7VSK2_9ACTO</name>
<reference evidence="1 2" key="1">
    <citation type="submission" date="2019-08" db="EMBL/GenBank/DDBJ databases">
        <title>In-depth cultivation of the pig gut microbiome towards novel bacterial diversity and tailored functional studies.</title>
        <authorList>
            <person name="Wylensek D."/>
            <person name="Hitch T.C.A."/>
            <person name="Clavel T."/>
        </authorList>
    </citation>
    <scope>NUCLEOTIDE SEQUENCE [LARGE SCALE GENOMIC DNA]</scope>
    <source>
        <strain evidence="1 2">WB03_NA08</strain>
    </source>
</reference>
<protein>
    <submittedName>
        <fullName evidence="1">DUF1617 family protein</fullName>
    </submittedName>
</protein>
<dbReference type="RefSeq" id="WP_154545417.1">
    <property type="nucleotide sequence ID" value="NZ_VULO01000009.1"/>
</dbReference>